<gene>
    <name evidence="1" type="primary">TES1</name>
    <name evidence="1" type="ORF">LPJ66_000509</name>
</gene>
<reference evidence="1" key="1">
    <citation type="submission" date="2022-07" db="EMBL/GenBank/DDBJ databases">
        <title>Phylogenomic reconstructions and comparative analyses of Kickxellomycotina fungi.</title>
        <authorList>
            <person name="Reynolds N.K."/>
            <person name="Stajich J.E."/>
            <person name="Barry K."/>
            <person name="Grigoriev I.V."/>
            <person name="Crous P."/>
            <person name="Smith M.E."/>
        </authorList>
    </citation>
    <scope>NUCLEOTIDE SEQUENCE</scope>
    <source>
        <strain evidence="1">Benny 63K</strain>
    </source>
</reference>
<evidence type="ECO:0000313" key="1">
    <source>
        <dbReference type="EMBL" id="KAJ1901780.1"/>
    </source>
</evidence>
<protein>
    <submittedName>
        <fullName evidence="1">Acyl-CoA thioesterase</fullName>
        <ecNumber evidence="1">3.1.2.2</ecNumber>
    </submittedName>
</protein>
<dbReference type="Proteomes" id="UP001150581">
    <property type="component" value="Unassembled WGS sequence"/>
</dbReference>
<proteinExistence type="predicted"/>
<keyword evidence="2" id="KW-1185">Reference proteome</keyword>
<evidence type="ECO:0000313" key="2">
    <source>
        <dbReference type="Proteomes" id="UP001150581"/>
    </source>
</evidence>
<sequence>MADGNIDNAQLPPNNDDNNDDDANTSTFNGRTLELEEIGPDTFKSVDLWQPEGNRGVFGGQVIGQALSAAGKSVDSPYRCHSFHCYFLAAGSSTEMIAYEVRRVRQGKSYCSRLVTAKQGGRVIFMAMASFQAPEPSALQHQYAMPRVPAPESLASREEILARSNRLGRDSMVAEINALPVETRPVPMRSKRGIPVNAIWLRARGDMSALGLSHHQSMLAYASDFALLSTSLKPFEMSRPGSAYTRSMVVSLDHTIWFHAPFRADDWLLYVMESPRTALGRGLAIGRIYSRDGVMVASTAQEGVIRGENSGPDYSVLEFTSAVEPVGLGEPKL</sequence>
<accession>A0ACC1IVU9</accession>
<comment type="caution">
    <text evidence="1">The sequence shown here is derived from an EMBL/GenBank/DDBJ whole genome shotgun (WGS) entry which is preliminary data.</text>
</comment>
<dbReference type="EMBL" id="JANBPG010000015">
    <property type="protein sequence ID" value="KAJ1901780.1"/>
    <property type="molecule type" value="Genomic_DNA"/>
</dbReference>
<name>A0ACC1IVU9_9FUNG</name>
<dbReference type="EC" id="3.1.2.2" evidence="1"/>
<organism evidence="1 2">
    <name type="scientific">Kickxella alabastrina</name>
    <dbReference type="NCBI Taxonomy" id="61397"/>
    <lineage>
        <taxon>Eukaryota</taxon>
        <taxon>Fungi</taxon>
        <taxon>Fungi incertae sedis</taxon>
        <taxon>Zoopagomycota</taxon>
        <taxon>Kickxellomycotina</taxon>
        <taxon>Kickxellomycetes</taxon>
        <taxon>Kickxellales</taxon>
        <taxon>Kickxellaceae</taxon>
        <taxon>Kickxella</taxon>
    </lineage>
</organism>
<keyword evidence="1" id="KW-0378">Hydrolase</keyword>